<dbReference type="Gene3D" id="1.10.10.10">
    <property type="entry name" value="Winged helix-like DNA-binding domain superfamily/Winged helix DNA-binding domain"/>
    <property type="match status" value="1"/>
</dbReference>
<keyword evidence="7" id="KW-1185">Reference proteome</keyword>
<evidence type="ECO:0000256" key="1">
    <source>
        <dbReference type="ARBA" id="ARBA00023015"/>
    </source>
</evidence>
<keyword evidence="2" id="KW-0238">DNA-binding</keyword>
<gene>
    <name evidence="6" type="ORF">LZD57_22200</name>
</gene>
<dbReference type="InterPro" id="IPR036390">
    <property type="entry name" value="WH_DNA-bd_sf"/>
</dbReference>
<keyword evidence="1" id="KW-0805">Transcription regulation</keyword>
<accession>A0A9X1P3F4</accession>
<dbReference type="SMART" id="SM00418">
    <property type="entry name" value="HTH_ARSR"/>
    <property type="match status" value="1"/>
</dbReference>
<feature type="domain" description="HTH arsR-type" evidence="5">
    <location>
        <begin position="1"/>
        <end position="95"/>
    </location>
</feature>
<evidence type="ECO:0000313" key="6">
    <source>
        <dbReference type="EMBL" id="MCE7030705.1"/>
    </source>
</evidence>
<evidence type="ECO:0000256" key="2">
    <source>
        <dbReference type="ARBA" id="ARBA00023125"/>
    </source>
</evidence>
<name>A0A9X1P3F4_9HYPH</name>
<proteinExistence type="predicted"/>
<dbReference type="PANTHER" id="PTHR43132">
    <property type="entry name" value="ARSENICAL RESISTANCE OPERON REPRESSOR ARSR-RELATED"/>
    <property type="match status" value="1"/>
</dbReference>
<sequence>MEDTYAVTALAALAHADRLRAFRLLVKAGPGGLPSGEIAVRLTIMPTRMSFHLAGLDRSGLVHSWREGRQVRYAVRFTAMRALLAFLAEDCCDGHPEICGPEIGEMAAGGCGGRPADAGTTSAPRPAAAKPRPVGAKP</sequence>
<comment type="caution">
    <text evidence="6">The sequence shown here is derived from an EMBL/GenBank/DDBJ whole genome shotgun (WGS) entry which is preliminary data.</text>
</comment>
<dbReference type="PROSITE" id="PS50987">
    <property type="entry name" value="HTH_ARSR_2"/>
    <property type="match status" value="1"/>
</dbReference>
<evidence type="ECO:0000313" key="7">
    <source>
        <dbReference type="Proteomes" id="UP001139035"/>
    </source>
</evidence>
<dbReference type="SUPFAM" id="SSF46785">
    <property type="entry name" value="Winged helix' DNA-binding domain"/>
    <property type="match status" value="1"/>
</dbReference>
<dbReference type="GO" id="GO:0003700">
    <property type="term" value="F:DNA-binding transcription factor activity"/>
    <property type="evidence" value="ECO:0007669"/>
    <property type="project" value="InterPro"/>
</dbReference>
<dbReference type="EMBL" id="JAJUWU010000028">
    <property type="protein sequence ID" value="MCE7030705.1"/>
    <property type="molecule type" value="Genomic_DNA"/>
</dbReference>
<protein>
    <submittedName>
        <fullName evidence="6">Helix-turn-helix domain-containing protein</fullName>
    </submittedName>
</protein>
<dbReference type="InterPro" id="IPR001845">
    <property type="entry name" value="HTH_ArsR_DNA-bd_dom"/>
</dbReference>
<dbReference type="InterPro" id="IPR051011">
    <property type="entry name" value="Metal_resp_trans_reg"/>
</dbReference>
<reference evidence="6" key="1">
    <citation type="submission" date="2022-01" db="EMBL/GenBank/DDBJ databases">
        <title>Jiella avicenniae sp. nov., a novel endophytic bacterium isolated from bark of Avicennia marina.</title>
        <authorList>
            <person name="Tuo L."/>
        </authorList>
    </citation>
    <scope>NUCLEOTIDE SEQUENCE</scope>
    <source>
        <strain evidence="6">CBK1P-4</strain>
    </source>
</reference>
<dbReference type="Proteomes" id="UP001139035">
    <property type="component" value="Unassembled WGS sequence"/>
</dbReference>
<dbReference type="RefSeq" id="WP_233721779.1">
    <property type="nucleotide sequence ID" value="NZ_JAJUWU010000028.1"/>
</dbReference>
<evidence type="ECO:0000256" key="4">
    <source>
        <dbReference type="SAM" id="MobiDB-lite"/>
    </source>
</evidence>
<dbReference type="InterPro" id="IPR011991">
    <property type="entry name" value="ArsR-like_HTH"/>
</dbReference>
<evidence type="ECO:0000259" key="5">
    <source>
        <dbReference type="PROSITE" id="PS50987"/>
    </source>
</evidence>
<feature type="compositionally biased region" description="Low complexity" evidence="4">
    <location>
        <begin position="123"/>
        <end position="138"/>
    </location>
</feature>
<evidence type="ECO:0000256" key="3">
    <source>
        <dbReference type="ARBA" id="ARBA00023163"/>
    </source>
</evidence>
<organism evidence="6 7">
    <name type="scientific">Jiella avicenniae</name>
    <dbReference type="NCBI Taxonomy" id="2907202"/>
    <lineage>
        <taxon>Bacteria</taxon>
        <taxon>Pseudomonadati</taxon>
        <taxon>Pseudomonadota</taxon>
        <taxon>Alphaproteobacteria</taxon>
        <taxon>Hyphomicrobiales</taxon>
        <taxon>Aurantimonadaceae</taxon>
        <taxon>Jiella</taxon>
    </lineage>
</organism>
<dbReference type="PANTHER" id="PTHR43132:SF2">
    <property type="entry name" value="ARSENICAL RESISTANCE OPERON REPRESSOR ARSR-RELATED"/>
    <property type="match status" value="1"/>
</dbReference>
<feature type="region of interest" description="Disordered" evidence="4">
    <location>
        <begin position="110"/>
        <end position="138"/>
    </location>
</feature>
<dbReference type="GO" id="GO:0003677">
    <property type="term" value="F:DNA binding"/>
    <property type="evidence" value="ECO:0007669"/>
    <property type="project" value="UniProtKB-KW"/>
</dbReference>
<dbReference type="AlphaFoldDB" id="A0A9X1P3F4"/>
<dbReference type="CDD" id="cd00090">
    <property type="entry name" value="HTH_ARSR"/>
    <property type="match status" value="1"/>
</dbReference>
<dbReference type="InterPro" id="IPR036388">
    <property type="entry name" value="WH-like_DNA-bd_sf"/>
</dbReference>
<keyword evidence="3" id="KW-0804">Transcription</keyword>